<sequence length="251" mass="27648">MRSSIGQLNLLVLPSTVPIIKGMVTWRYGSNCSIMGLNLPLNDEDELVITRLAMEYGFIIKPSNVSNVGNFISECEGLICPALRLIDTQPPGLLKGPCFTIPIPPLEPVSTILGLLIALPVMRIIGKEIIYEVYSDRWFRLKDLLLYLKLRGISINVYTTIAPEGNQVSPFDHVFQGKGKLNIRIPVEWSRGSEGDYIPLSIKELMGGSREIPLRALLDSGIPISEVNKLIMAGAAYLDVSDGVTVLRLSK</sequence>
<protein>
    <submittedName>
        <fullName evidence="1">Uncharacterized protein</fullName>
    </submittedName>
</protein>
<dbReference type="RefSeq" id="WP_012186615.1">
    <property type="nucleotide sequence ID" value="NC_009954.1"/>
</dbReference>
<dbReference type="OrthoDB" id="378470at2157"/>
<dbReference type="GeneID" id="5709227"/>
<proteinExistence type="predicted"/>
<gene>
    <name evidence="1" type="ordered locus">Cmaq_1573</name>
</gene>
<dbReference type="STRING" id="397948.Cmaq_1573"/>
<keyword evidence="2" id="KW-1185">Reference proteome</keyword>
<dbReference type="KEGG" id="cma:Cmaq_1573"/>
<evidence type="ECO:0000313" key="1">
    <source>
        <dbReference type="EMBL" id="ABW02396.1"/>
    </source>
</evidence>
<dbReference type="AlphaFoldDB" id="A8M9S5"/>
<reference evidence="1 2" key="1">
    <citation type="submission" date="2007-10" db="EMBL/GenBank/DDBJ databases">
        <title>Complete sequence of Caldivirga maquilingensis IC-167.</title>
        <authorList>
            <consortium name="US DOE Joint Genome Institute"/>
            <person name="Copeland A."/>
            <person name="Lucas S."/>
            <person name="Lapidus A."/>
            <person name="Barry K."/>
            <person name="Glavina del Rio T."/>
            <person name="Dalin E."/>
            <person name="Tice H."/>
            <person name="Pitluck S."/>
            <person name="Saunders E."/>
            <person name="Brettin T."/>
            <person name="Bruce D."/>
            <person name="Detter J.C."/>
            <person name="Han C."/>
            <person name="Schmutz J."/>
            <person name="Larimer F."/>
            <person name="Land M."/>
            <person name="Hauser L."/>
            <person name="Kyrpides N."/>
            <person name="Ivanova N."/>
            <person name="Biddle J.F."/>
            <person name="Zhang Z."/>
            <person name="Fitz-Gibbon S.T."/>
            <person name="Lowe T.M."/>
            <person name="Saltikov C."/>
            <person name="House C.H."/>
            <person name="Richardson P."/>
        </authorList>
    </citation>
    <scope>NUCLEOTIDE SEQUENCE [LARGE SCALE GENOMIC DNA]</scope>
    <source>
        <strain evidence="2">ATCC 700844 / DSM 13496 / JCM 10307 / IC-167</strain>
    </source>
</reference>
<evidence type="ECO:0000313" key="2">
    <source>
        <dbReference type="Proteomes" id="UP000001137"/>
    </source>
</evidence>
<dbReference type="HOGENOM" id="CLU_1105166_0_0_2"/>
<accession>A8M9S5</accession>
<name>A8M9S5_CALMQ</name>
<dbReference type="Proteomes" id="UP000001137">
    <property type="component" value="Chromosome"/>
</dbReference>
<organism evidence="1 2">
    <name type="scientific">Caldivirga maquilingensis (strain ATCC 700844 / DSM 13496 / JCM 10307 / IC-167)</name>
    <dbReference type="NCBI Taxonomy" id="397948"/>
    <lineage>
        <taxon>Archaea</taxon>
        <taxon>Thermoproteota</taxon>
        <taxon>Thermoprotei</taxon>
        <taxon>Thermoproteales</taxon>
        <taxon>Thermoproteaceae</taxon>
        <taxon>Caldivirga</taxon>
    </lineage>
</organism>
<dbReference type="EMBL" id="CP000852">
    <property type="protein sequence ID" value="ABW02396.1"/>
    <property type="molecule type" value="Genomic_DNA"/>
</dbReference>
<dbReference type="eggNOG" id="arCOG07863">
    <property type="taxonomic scope" value="Archaea"/>
</dbReference>